<dbReference type="EMBL" id="JH921433">
    <property type="protein sequence ID" value="EKD18585.1"/>
    <property type="molecule type" value="Genomic_DNA"/>
</dbReference>
<evidence type="ECO:0000313" key="2">
    <source>
        <dbReference type="EMBL" id="EKD18585.1"/>
    </source>
</evidence>
<feature type="compositionally biased region" description="Basic and acidic residues" evidence="1">
    <location>
        <begin position="78"/>
        <end position="87"/>
    </location>
</feature>
<name>K1WLJ9_MARBU</name>
<protein>
    <submittedName>
        <fullName evidence="2">Uncharacterized protein</fullName>
    </submittedName>
</protein>
<sequence>MDGQYGEGEGWVRMCWTRRGEGNGRDVCCKFVSAPGVYPSGLYIDGDRCPADWKKEMVQFPPLDGNLPGILLLQGDPHQRREANGDDDRAEGDEHDGERLQHSVGLFSLEGEFVSGSIRVDFGVCYVRKYESSVPREEMGKSDTKTTTANGRKSKLGGRLVGTILGHGLARGRPQWNARAAGMQNLSWIALELAITSQQDDVDDDHDTGNDTYSRFCWSRDMHIDPVYGNITDISGGRRANLSPGLLGADIFSPFCPSLYGVHSCPGYKPGIRHLLVLSKA</sequence>
<gene>
    <name evidence="2" type="ORF">MBM_03578</name>
</gene>
<keyword evidence="3" id="KW-1185">Reference proteome</keyword>
<proteinExistence type="predicted"/>
<evidence type="ECO:0000313" key="3">
    <source>
        <dbReference type="Proteomes" id="UP000006753"/>
    </source>
</evidence>
<dbReference type="InParanoid" id="K1WLJ9"/>
<evidence type="ECO:0000256" key="1">
    <source>
        <dbReference type="SAM" id="MobiDB-lite"/>
    </source>
</evidence>
<dbReference type="AlphaFoldDB" id="K1WLJ9"/>
<accession>K1WLJ9</accession>
<reference evidence="2 3" key="1">
    <citation type="journal article" date="2012" name="BMC Genomics">
        <title>Sequencing the genome of Marssonina brunnea reveals fungus-poplar co-evolution.</title>
        <authorList>
            <person name="Zhu S."/>
            <person name="Cao Y.-Z."/>
            <person name="Jiang C."/>
            <person name="Tan B.-Y."/>
            <person name="Wang Z."/>
            <person name="Feng S."/>
            <person name="Zhang L."/>
            <person name="Su X.-H."/>
            <person name="Brejova B."/>
            <person name="Vinar T."/>
            <person name="Xu M."/>
            <person name="Wang M.-X."/>
            <person name="Zhang S.-G."/>
            <person name="Huang M.-R."/>
            <person name="Wu R."/>
            <person name="Zhou Y."/>
        </authorList>
    </citation>
    <scope>NUCLEOTIDE SEQUENCE [LARGE SCALE GENOMIC DNA]</scope>
    <source>
        <strain evidence="2 3">MB_m1</strain>
    </source>
</reference>
<dbReference type="KEGG" id="mbe:MBM_03578"/>
<feature type="region of interest" description="Disordered" evidence="1">
    <location>
        <begin position="78"/>
        <end position="97"/>
    </location>
</feature>
<dbReference type="Proteomes" id="UP000006753">
    <property type="component" value="Unassembled WGS sequence"/>
</dbReference>
<dbReference type="HOGENOM" id="CLU_990713_0_0_1"/>
<organism evidence="2 3">
    <name type="scientific">Marssonina brunnea f. sp. multigermtubi (strain MB_m1)</name>
    <name type="common">Marssonina leaf spot fungus</name>
    <dbReference type="NCBI Taxonomy" id="1072389"/>
    <lineage>
        <taxon>Eukaryota</taxon>
        <taxon>Fungi</taxon>
        <taxon>Dikarya</taxon>
        <taxon>Ascomycota</taxon>
        <taxon>Pezizomycotina</taxon>
        <taxon>Leotiomycetes</taxon>
        <taxon>Helotiales</taxon>
        <taxon>Drepanopezizaceae</taxon>
        <taxon>Drepanopeziza</taxon>
    </lineage>
</organism>